<protein>
    <submittedName>
        <fullName evidence="1">SRPBCC family protein</fullName>
    </submittedName>
</protein>
<name>A0A9X9WI53_9PROT</name>
<dbReference type="InterPro" id="IPR023393">
    <property type="entry name" value="START-like_dom_sf"/>
</dbReference>
<proteinExistence type="predicted"/>
<comment type="caution">
    <text evidence="1">The sequence shown here is derived from an EMBL/GenBank/DDBJ whole genome shotgun (WGS) entry which is preliminary data.</text>
</comment>
<reference evidence="2 3" key="2">
    <citation type="submission" date="2020-02" db="EMBL/GenBank/DDBJ databases">
        <authorList>
            <person name="Sun Q."/>
            <person name="Inoue M."/>
        </authorList>
    </citation>
    <scope>NUCLEOTIDE SEQUENCE [LARGE SCALE GENOMIC DNA]</scope>
    <source>
        <strain evidence="2 3">KCTC 22478</strain>
    </source>
</reference>
<keyword evidence="3" id="KW-1185">Reference proteome</keyword>
<dbReference type="RefSeq" id="WP_168043342.1">
    <property type="nucleotide sequence ID" value="NZ_JAAEDK010000024.1"/>
</dbReference>
<dbReference type="Proteomes" id="UP000746741">
    <property type="component" value="Unassembled WGS sequence"/>
</dbReference>
<dbReference type="AlphaFoldDB" id="A0A9X9WI53"/>
<reference evidence="1" key="1">
    <citation type="submission" date="2020-01" db="EMBL/GenBank/DDBJ databases">
        <authorList>
            <person name="Rat A."/>
        </authorList>
    </citation>
    <scope>NUCLEOTIDE SEQUENCE</scope>
    <source>
        <strain evidence="1">LMG 31161</strain>
    </source>
</reference>
<dbReference type="EMBL" id="JAAEDK010000024">
    <property type="protein sequence ID" value="MBR0660013.1"/>
    <property type="molecule type" value="Genomic_DNA"/>
</dbReference>
<organism evidence="1 4">
    <name type="scientific">Neoroseomonas oryzicola</name>
    <dbReference type="NCBI Taxonomy" id="535904"/>
    <lineage>
        <taxon>Bacteria</taxon>
        <taxon>Pseudomonadati</taxon>
        <taxon>Pseudomonadota</taxon>
        <taxon>Alphaproteobacteria</taxon>
        <taxon>Acetobacterales</taxon>
        <taxon>Acetobacteraceae</taxon>
        <taxon>Neoroseomonas</taxon>
    </lineage>
</organism>
<evidence type="ECO:0000313" key="4">
    <source>
        <dbReference type="Proteomes" id="UP001138708"/>
    </source>
</evidence>
<gene>
    <name evidence="2" type="ORF">GWK15_20935</name>
    <name evidence="1" type="ORF">GXW75_12205</name>
</gene>
<accession>A0A9X9WI53</accession>
<dbReference type="SUPFAM" id="SSF55961">
    <property type="entry name" value="Bet v1-like"/>
    <property type="match status" value="1"/>
</dbReference>
<dbReference type="EMBL" id="JAAVUP010000010">
    <property type="protein sequence ID" value="NKE19434.1"/>
    <property type="molecule type" value="Genomic_DNA"/>
</dbReference>
<dbReference type="Proteomes" id="UP001138708">
    <property type="component" value="Unassembled WGS sequence"/>
</dbReference>
<evidence type="ECO:0000313" key="3">
    <source>
        <dbReference type="Proteomes" id="UP000746741"/>
    </source>
</evidence>
<dbReference type="Gene3D" id="3.30.530.20">
    <property type="match status" value="1"/>
</dbReference>
<reference evidence="1" key="3">
    <citation type="journal article" date="2021" name="Syst. Appl. Microbiol.">
        <title>Roseomonas hellenica sp. nov., isolated from roots of wild-growing Alkanna tinctoria.</title>
        <authorList>
            <person name="Rat A."/>
            <person name="Naranjo H.D."/>
            <person name="Lebbe L."/>
            <person name="Cnockaert M."/>
            <person name="Krigas N."/>
            <person name="Grigoriadou K."/>
            <person name="Maloupa E."/>
            <person name="Willems A."/>
        </authorList>
    </citation>
    <scope>NUCLEOTIDE SEQUENCE</scope>
    <source>
        <strain evidence="1">LMG 31161</strain>
    </source>
</reference>
<sequence length="132" mass="14105">MPTRESRTLSTRIERPAAEVYAFASCPENLPRWAAGLGGAVARDGADWRVETPQGALRLRFAAPNAYGVLDHAVTLPDGSVVEVPMRVVPNGDGAEVLFTLFRQPGMSEADFARDAGLVAADLATLKRLLEG</sequence>
<evidence type="ECO:0000313" key="1">
    <source>
        <dbReference type="EMBL" id="MBR0660013.1"/>
    </source>
</evidence>
<evidence type="ECO:0000313" key="2">
    <source>
        <dbReference type="EMBL" id="NKE19434.1"/>
    </source>
</evidence>